<proteinExistence type="inferred from homology"/>
<dbReference type="InterPro" id="IPR050452">
    <property type="entry name" value="Metacaspase"/>
</dbReference>
<dbReference type="Proteomes" id="UP000467700">
    <property type="component" value="Unassembled WGS sequence"/>
</dbReference>
<reference evidence="6 7" key="1">
    <citation type="submission" date="2020-01" db="EMBL/GenBank/DDBJ databases">
        <authorList>
            <person name="Gupta K D."/>
        </authorList>
    </citation>
    <scope>NUCLEOTIDE SEQUENCE [LARGE SCALE GENOMIC DNA]</scope>
</reference>
<dbReference type="InterPro" id="IPR011600">
    <property type="entry name" value="Pept_C14_caspase"/>
</dbReference>
<dbReference type="OrthoDB" id="3223806at2759"/>
<protein>
    <recommendedName>
        <fullName evidence="5">Peptidase C14 caspase domain-containing protein</fullName>
    </recommendedName>
</protein>
<evidence type="ECO:0000259" key="5">
    <source>
        <dbReference type="Pfam" id="PF00656"/>
    </source>
</evidence>
<keyword evidence="4" id="KW-1133">Transmembrane helix</keyword>
<evidence type="ECO:0000256" key="3">
    <source>
        <dbReference type="SAM" id="MobiDB-lite"/>
    </source>
</evidence>
<dbReference type="GO" id="GO:0005737">
    <property type="term" value="C:cytoplasm"/>
    <property type="evidence" value="ECO:0007669"/>
    <property type="project" value="TreeGrafter"/>
</dbReference>
<evidence type="ECO:0000256" key="1">
    <source>
        <dbReference type="ARBA" id="ARBA00009005"/>
    </source>
</evidence>
<keyword evidence="7" id="KW-1185">Reference proteome</keyword>
<gene>
    <name evidence="6" type="ORF">AAE3_LOCUS3404</name>
</gene>
<dbReference type="PANTHER" id="PTHR48104">
    <property type="entry name" value="METACASPASE-4"/>
    <property type="match status" value="1"/>
</dbReference>
<feature type="region of interest" description="Disordered" evidence="3">
    <location>
        <begin position="381"/>
        <end position="401"/>
    </location>
</feature>
<dbReference type="Pfam" id="PF00656">
    <property type="entry name" value="Peptidase_C14"/>
    <property type="match status" value="1"/>
</dbReference>
<feature type="domain" description="Peptidase C14 caspase" evidence="5">
    <location>
        <begin position="67"/>
        <end position="340"/>
    </location>
</feature>
<dbReference type="GO" id="GO:0004197">
    <property type="term" value="F:cysteine-type endopeptidase activity"/>
    <property type="evidence" value="ECO:0007669"/>
    <property type="project" value="InterPro"/>
</dbReference>
<dbReference type="EMBL" id="CACVBS010000032">
    <property type="protein sequence ID" value="CAA7261299.1"/>
    <property type="molecule type" value="Genomic_DNA"/>
</dbReference>
<dbReference type="GO" id="GO:0006508">
    <property type="term" value="P:proteolysis"/>
    <property type="evidence" value="ECO:0007669"/>
    <property type="project" value="InterPro"/>
</dbReference>
<organism evidence="6 7">
    <name type="scientific">Cyclocybe aegerita</name>
    <name type="common">Black poplar mushroom</name>
    <name type="synonym">Agrocybe aegerita</name>
    <dbReference type="NCBI Taxonomy" id="1973307"/>
    <lineage>
        <taxon>Eukaryota</taxon>
        <taxon>Fungi</taxon>
        <taxon>Dikarya</taxon>
        <taxon>Basidiomycota</taxon>
        <taxon>Agaricomycotina</taxon>
        <taxon>Agaricomycetes</taxon>
        <taxon>Agaricomycetidae</taxon>
        <taxon>Agaricales</taxon>
        <taxon>Agaricineae</taxon>
        <taxon>Bolbitiaceae</taxon>
        <taxon>Cyclocybe</taxon>
    </lineage>
</organism>
<dbReference type="Gene3D" id="3.40.50.1460">
    <property type="match status" value="1"/>
</dbReference>
<feature type="coiled-coil region" evidence="2">
    <location>
        <begin position="327"/>
        <end position="354"/>
    </location>
</feature>
<keyword evidence="4" id="KW-0812">Transmembrane</keyword>
<dbReference type="AlphaFoldDB" id="A0A8S0XFY1"/>
<keyword evidence="2" id="KW-0175">Coiled coil</keyword>
<evidence type="ECO:0000256" key="2">
    <source>
        <dbReference type="SAM" id="Coils"/>
    </source>
</evidence>
<evidence type="ECO:0000313" key="6">
    <source>
        <dbReference type="EMBL" id="CAA7261299.1"/>
    </source>
</evidence>
<sequence length="401" mass="46050">MVVKTSLDTTFVLQGSWSLSSLVILTWIMSPNIWFFRRQSGTFKVLVRASLNLIKALPFSQPRPQRRKVALLVGITYSESLPTLGWRLKEPTNDVASVKKVLIERFGFEDKDVIVLSEGDPSSQRPTQENISTHLEAFILPEENVDYFFLYSGHSSQRKDVAGIEEDGQEEFIIPCDAVHPVKGDILDDKTISDKMLNEKLVKRLRKGCRLMAIVDSCHSGTLLNLRHQRCNRAGDVKSTLRRVARRVVVEPIFDRLQQRCLAEKIRKSDRSCSGFCPRLPIQIGEKPLAICISACRDHEETFESERCKHRTMTQSIVSLLETSNRRPTLEEIMENAREHARNVKENMRDEVDERIKSECHTFLSRIMNRPYADVKKSCRGSWEPQMSSNHPLNMKAQLRL</sequence>
<keyword evidence="4" id="KW-0472">Membrane</keyword>
<dbReference type="PANTHER" id="PTHR48104:SF30">
    <property type="entry name" value="METACASPASE-1"/>
    <property type="match status" value="1"/>
</dbReference>
<name>A0A8S0XFY1_CYCAE</name>
<feature type="transmembrane region" description="Helical" evidence="4">
    <location>
        <begin position="17"/>
        <end position="36"/>
    </location>
</feature>
<evidence type="ECO:0000256" key="4">
    <source>
        <dbReference type="SAM" id="Phobius"/>
    </source>
</evidence>
<comment type="caution">
    <text evidence="6">The sequence shown here is derived from an EMBL/GenBank/DDBJ whole genome shotgun (WGS) entry which is preliminary data.</text>
</comment>
<evidence type="ECO:0000313" key="7">
    <source>
        <dbReference type="Proteomes" id="UP000467700"/>
    </source>
</evidence>
<comment type="similarity">
    <text evidence="1">Belongs to the peptidase C14B family.</text>
</comment>
<accession>A0A8S0XFY1</accession>